<comment type="caution">
    <text evidence="3">The sequence shown here is derived from an EMBL/GenBank/DDBJ whole genome shotgun (WGS) entry which is preliminary data.</text>
</comment>
<feature type="region of interest" description="Disordered" evidence="1">
    <location>
        <begin position="388"/>
        <end position="424"/>
    </location>
</feature>
<dbReference type="Pfam" id="PF17963">
    <property type="entry name" value="Big_9"/>
    <property type="match status" value="1"/>
</dbReference>
<dbReference type="AlphaFoldDB" id="A0ABD3M0D7"/>
<keyword evidence="2" id="KW-0732">Signal</keyword>
<feature type="region of interest" description="Disordered" evidence="1">
    <location>
        <begin position="453"/>
        <end position="530"/>
    </location>
</feature>
<keyword evidence="4" id="KW-1185">Reference proteome</keyword>
<evidence type="ECO:0000313" key="3">
    <source>
        <dbReference type="EMBL" id="KAL3757474.1"/>
    </source>
</evidence>
<feature type="region of interest" description="Disordered" evidence="1">
    <location>
        <begin position="143"/>
        <end position="244"/>
    </location>
</feature>
<feature type="region of interest" description="Disordered" evidence="1">
    <location>
        <begin position="565"/>
        <end position="594"/>
    </location>
</feature>
<evidence type="ECO:0000256" key="1">
    <source>
        <dbReference type="SAM" id="MobiDB-lite"/>
    </source>
</evidence>
<feature type="compositionally biased region" description="Low complexity" evidence="1">
    <location>
        <begin position="504"/>
        <end position="513"/>
    </location>
</feature>
<organism evidence="3 4">
    <name type="scientific">Discostella pseudostelligera</name>
    <dbReference type="NCBI Taxonomy" id="259834"/>
    <lineage>
        <taxon>Eukaryota</taxon>
        <taxon>Sar</taxon>
        <taxon>Stramenopiles</taxon>
        <taxon>Ochrophyta</taxon>
        <taxon>Bacillariophyta</taxon>
        <taxon>Coscinodiscophyceae</taxon>
        <taxon>Thalassiosirophycidae</taxon>
        <taxon>Stephanodiscales</taxon>
        <taxon>Stephanodiscaceae</taxon>
        <taxon>Discostella</taxon>
    </lineage>
</organism>
<name>A0ABD3M0D7_9STRA</name>
<feature type="region of interest" description="Disordered" evidence="1">
    <location>
        <begin position="306"/>
        <end position="334"/>
    </location>
</feature>
<protein>
    <submittedName>
        <fullName evidence="3">Uncharacterized protein</fullName>
    </submittedName>
</protein>
<dbReference type="Gene3D" id="2.60.40.2810">
    <property type="match status" value="1"/>
</dbReference>
<feature type="compositionally biased region" description="Basic and acidic residues" evidence="1">
    <location>
        <begin position="565"/>
        <end position="575"/>
    </location>
</feature>
<feature type="compositionally biased region" description="Basic and acidic residues" evidence="1">
    <location>
        <begin position="320"/>
        <end position="334"/>
    </location>
</feature>
<feature type="compositionally biased region" description="Basic and acidic residues" evidence="1">
    <location>
        <begin position="187"/>
        <end position="206"/>
    </location>
</feature>
<accession>A0ABD3M0D7</accession>
<dbReference type="EMBL" id="JALLBG020000265">
    <property type="protein sequence ID" value="KAL3757474.1"/>
    <property type="molecule type" value="Genomic_DNA"/>
</dbReference>
<evidence type="ECO:0000256" key="2">
    <source>
        <dbReference type="SAM" id="SignalP"/>
    </source>
</evidence>
<sequence length="594" mass="65766">MKYSNSILPFVVLAASLSLPSFASAKRDKKDKNKDSTSDNAGQDLRQAATVMAVDDVINLPPGTSEAFIAVLENDSGDNLVIKSMTSPAASGECIISLSLNEVVYTPPSNGFIGSDQCEYEACDTSDMCDTATLTIVIKEELTSGPSPAQGGNVKTLAPTPSFPVDTQVPTPSIPDVTPAPMTNFPTEDKIPDYKPTDKPVSKPDYKPTNAPKPEYPTPDYKPTDAPVSKPDYPTPDHHTPDYYKPTTPDYYTPPTDTPVVYHKPEPVSYHEPEPAAYEPEWHNDGYAATTAAPVVVAWHHDGYESEPAPETTWQNDGYETEHHESEPAPEQWHNDGYEPAPEPETWHHDGYGTTTVPETWHNDGYGTTKPEEWHSDGYDVVVKEEDHYEPTPESWQHDGYEPEHEEGWKNDGHDEHEEEHHDHAGWTHAEWVVDHPDQAEWETYYPTYSPAWSPSSWVSEEDGEGWVGSVHDHDSGKWSGGSSGSWSGSSGGSGKSGKGSKGGKSSKSGSSSENDDEVVETHEHRRLRKNRLRKNRVLYSTAKTDDYYTASYGYTADHIIDHFEPEHHHHDEPASKSGKSSGKSRKLLRSARL</sequence>
<reference evidence="3 4" key="1">
    <citation type="submission" date="2024-10" db="EMBL/GenBank/DDBJ databases">
        <title>Updated reference genomes for cyclostephanoid diatoms.</title>
        <authorList>
            <person name="Roberts W.R."/>
            <person name="Alverson A.J."/>
        </authorList>
    </citation>
    <scope>NUCLEOTIDE SEQUENCE [LARGE SCALE GENOMIC DNA]</scope>
    <source>
        <strain evidence="3 4">AJA232-27</strain>
    </source>
</reference>
<dbReference type="Proteomes" id="UP001530293">
    <property type="component" value="Unassembled WGS sequence"/>
</dbReference>
<feature type="compositionally biased region" description="Basic residues" evidence="1">
    <location>
        <begin position="583"/>
        <end position="594"/>
    </location>
</feature>
<feature type="signal peptide" evidence="2">
    <location>
        <begin position="1"/>
        <end position="25"/>
    </location>
</feature>
<evidence type="ECO:0000313" key="4">
    <source>
        <dbReference type="Proteomes" id="UP001530293"/>
    </source>
</evidence>
<gene>
    <name evidence="3" type="ORF">ACHAWU_006681</name>
</gene>
<proteinExistence type="predicted"/>
<feature type="compositionally biased region" description="Gly residues" evidence="1">
    <location>
        <begin position="479"/>
        <end position="503"/>
    </location>
</feature>
<feature type="chain" id="PRO_5044769124" evidence="2">
    <location>
        <begin position="26"/>
        <end position="594"/>
    </location>
</feature>